<dbReference type="NCBIfam" id="NF041144">
    <property type="entry name" value="expansin_EXLX1"/>
    <property type="match status" value="1"/>
</dbReference>
<feature type="domain" description="RlpA-like protein double-psi beta-barrel" evidence="3">
    <location>
        <begin position="67"/>
        <end position="118"/>
    </location>
</feature>
<reference evidence="4 5" key="1">
    <citation type="submission" date="2016-07" db="EMBL/GenBank/DDBJ databases">
        <title>Complete genome sequence of the Lentzea guizhouensis DHS C013.</title>
        <authorList>
            <person name="Cao C."/>
        </authorList>
    </citation>
    <scope>NUCLEOTIDE SEQUENCE [LARGE SCALE GENOMIC DNA]</scope>
    <source>
        <strain evidence="4 5">DHS C013</strain>
    </source>
</reference>
<dbReference type="Proteomes" id="UP000093053">
    <property type="component" value="Chromosome"/>
</dbReference>
<dbReference type="InterPro" id="IPR009009">
    <property type="entry name" value="RlpA-like_DPBB"/>
</dbReference>
<dbReference type="Pfam" id="PF03330">
    <property type="entry name" value="DPBB_1"/>
    <property type="match status" value="1"/>
</dbReference>
<evidence type="ECO:0000256" key="1">
    <source>
        <dbReference type="ARBA" id="ARBA00022729"/>
    </source>
</evidence>
<evidence type="ECO:0000313" key="4">
    <source>
        <dbReference type="EMBL" id="ANZ40910.1"/>
    </source>
</evidence>
<name>A0A1B2HT40_9PSEU</name>
<proteinExistence type="predicted"/>
<dbReference type="RefSeq" id="WP_065919247.1">
    <property type="nucleotide sequence ID" value="NZ_CP016793.1"/>
</dbReference>
<dbReference type="SUPFAM" id="SSF49590">
    <property type="entry name" value="PHL pollen allergen"/>
    <property type="match status" value="1"/>
</dbReference>
<dbReference type="STRING" id="1586287.BBK82_37935"/>
<feature type="signal peptide" evidence="2">
    <location>
        <begin position="1"/>
        <end position="24"/>
    </location>
</feature>
<dbReference type="OrthoDB" id="5499927at2"/>
<protein>
    <recommendedName>
        <fullName evidence="3">RlpA-like protein double-psi beta-barrel domain-containing protein</fullName>
    </recommendedName>
</protein>
<dbReference type="InterPro" id="IPR051477">
    <property type="entry name" value="Expansin_CellWall"/>
</dbReference>
<sequence length="219" mass="23918">MRHLMVVASVLALLLAVAVAPASASYNGSGDATYYPADDALGACSYGRIGEVRIAALNQVDYGNGRMCGAYVEVKGPRGKVVVKIMDRCPECKRGDIDLNRAVYGQVADPLAGRVKVSWRLVSPNTSAKLSFRYKEGSNQHWCALRVRDHRNPVVKLEIRNGKTWRSLPRTDYNYFIVNDGKGCGGDIRVTDVGGQQLVEPSIAFRPGVVQKGTKQFTN</sequence>
<dbReference type="KEGG" id="led:BBK82_37935"/>
<dbReference type="AlphaFoldDB" id="A0A1B2HT40"/>
<evidence type="ECO:0000256" key="2">
    <source>
        <dbReference type="SAM" id="SignalP"/>
    </source>
</evidence>
<dbReference type="EMBL" id="CP016793">
    <property type="protein sequence ID" value="ANZ40910.1"/>
    <property type="molecule type" value="Genomic_DNA"/>
</dbReference>
<keyword evidence="5" id="KW-1185">Reference proteome</keyword>
<dbReference type="InterPro" id="IPR049818">
    <property type="entry name" value="Expansin_EXLX1-like"/>
</dbReference>
<evidence type="ECO:0000259" key="3">
    <source>
        <dbReference type="Pfam" id="PF03330"/>
    </source>
</evidence>
<dbReference type="InterPro" id="IPR036749">
    <property type="entry name" value="Expansin_CBD_sf"/>
</dbReference>
<keyword evidence="1 2" id="KW-0732">Signal</keyword>
<dbReference type="InterPro" id="IPR036908">
    <property type="entry name" value="RlpA-like_sf"/>
</dbReference>
<dbReference type="SUPFAM" id="SSF50685">
    <property type="entry name" value="Barwin-like endoglucanases"/>
    <property type="match status" value="1"/>
</dbReference>
<gene>
    <name evidence="4" type="ORF">BBK82_37935</name>
</gene>
<feature type="chain" id="PRO_5008538603" description="RlpA-like protein double-psi beta-barrel domain-containing protein" evidence="2">
    <location>
        <begin position="25"/>
        <end position="219"/>
    </location>
</feature>
<dbReference type="Gene3D" id="2.60.40.760">
    <property type="entry name" value="Expansin, cellulose-binding-like domain"/>
    <property type="match status" value="1"/>
</dbReference>
<evidence type="ECO:0000313" key="5">
    <source>
        <dbReference type="Proteomes" id="UP000093053"/>
    </source>
</evidence>
<dbReference type="PANTHER" id="PTHR31836">
    <property type="match status" value="1"/>
</dbReference>
<dbReference type="PANTHER" id="PTHR31836:SF21">
    <property type="entry name" value="EXPANSIN-LIKE PROTEIN 7"/>
    <property type="match status" value="1"/>
</dbReference>
<dbReference type="CDD" id="cd22272">
    <property type="entry name" value="DPBB_EXLX1-like"/>
    <property type="match status" value="1"/>
</dbReference>
<organism evidence="4 5">
    <name type="scientific">Lentzea guizhouensis</name>
    <dbReference type="NCBI Taxonomy" id="1586287"/>
    <lineage>
        <taxon>Bacteria</taxon>
        <taxon>Bacillati</taxon>
        <taxon>Actinomycetota</taxon>
        <taxon>Actinomycetes</taxon>
        <taxon>Pseudonocardiales</taxon>
        <taxon>Pseudonocardiaceae</taxon>
        <taxon>Lentzea</taxon>
    </lineage>
</organism>
<dbReference type="Gene3D" id="2.40.40.10">
    <property type="entry name" value="RlpA-like domain"/>
    <property type="match status" value="1"/>
</dbReference>
<accession>A0A1B2HT40</accession>